<name>A0A8J7Z652_9CYAN</name>
<organism evidence="2 3">
    <name type="scientific">Myxacorys almedinensis A</name>
    <dbReference type="NCBI Taxonomy" id="2690445"/>
    <lineage>
        <taxon>Bacteria</taxon>
        <taxon>Bacillati</taxon>
        <taxon>Cyanobacteriota</taxon>
        <taxon>Cyanophyceae</taxon>
        <taxon>Leptolyngbyales</taxon>
        <taxon>Leptolyngbyaceae</taxon>
        <taxon>Myxacorys</taxon>
        <taxon>Myxacorys almedinensis</taxon>
    </lineage>
</organism>
<protein>
    <submittedName>
        <fullName evidence="2">CGLD27 family protein</fullName>
    </submittedName>
</protein>
<dbReference type="PANTHER" id="PTHR34214:SF3">
    <property type="entry name" value="PROTEIN CONSERVED IN THE GREEN LINEAGE AND DIATOMS 27, CHLOROPLASTIC"/>
    <property type="match status" value="1"/>
</dbReference>
<keyword evidence="1" id="KW-0812">Transmembrane</keyword>
<keyword evidence="1" id="KW-0472">Membrane</keyword>
<evidence type="ECO:0000256" key="1">
    <source>
        <dbReference type="SAM" id="Phobius"/>
    </source>
</evidence>
<dbReference type="Pfam" id="PF06799">
    <property type="entry name" value="CGLD27-like"/>
    <property type="match status" value="1"/>
</dbReference>
<sequence length="163" mass="18734">MNSVTCPVPVEQRPLNEYQDLKTSWFFRWATLDRWGYLKPIAILWVINWLVAGPIASVSFAPSKHLPQFLLLASIGASLIPILALVRLYLGWVYVRTRLLNTSVFYEESGWYDGQIWQKPPEVLAQDQLIVSYQIQPILQRLQKSFAAIAAAFLLCGVVWWLL</sequence>
<keyword evidence="1" id="KW-1133">Transmembrane helix</keyword>
<dbReference type="AlphaFoldDB" id="A0A8J7Z652"/>
<dbReference type="InterPro" id="IPR009631">
    <property type="entry name" value="CGLD27-like"/>
</dbReference>
<evidence type="ECO:0000313" key="2">
    <source>
        <dbReference type="EMBL" id="NDJ16185.1"/>
    </source>
</evidence>
<keyword evidence="3" id="KW-1185">Reference proteome</keyword>
<feature type="transmembrane region" description="Helical" evidence="1">
    <location>
        <begin position="69"/>
        <end position="90"/>
    </location>
</feature>
<comment type="caution">
    <text evidence="2">The sequence shown here is derived from an EMBL/GenBank/DDBJ whole genome shotgun (WGS) entry which is preliminary data.</text>
</comment>
<feature type="transmembrane region" description="Helical" evidence="1">
    <location>
        <begin position="145"/>
        <end position="162"/>
    </location>
</feature>
<dbReference type="RefSeq" id="WP_162421769.1">
    <property type="nucleotide sequence ID" value="NZ_WVIE01000002.1"/>
</dbReference>
<dbReference type="Proteomes" id="UP000646053">
    <property type="component" value="Unassembled WGS sequence"/>
</dbReference>
<evidence type="ECO:0000313" key="3">
    <source>
        <dbReference type="Proteomes" id="UP000646053"/>
    </source>
</evidence>
<accession>A0A8J7Z652</accession>
<proteinExistence type="predicted"/>
<dbReference type="PANTHER" id="PTHR34214">
    <property type="match status" value="1"/>
</dbReference>
<feature type="transmembrane region" description="Helical" evidence="1">
    <location>
        <begin position="42"/>
        <end position="63"/>
    </location>
</feature>
<dbReference type="EMBL" id="WVIE01000002">
    <property type="protein sequence ID" value="NDJ16185.1"/>
    <property type="molecule type" value="Genomic_DNA"/>
</dbReference>
<gene>
    <name evidence="2" type="ORF">GS601_02590</name>
</gene>
<reference evidence="2" key="1">
    <citation type="submission" date="2019-12" db="EMBL/GenBank/DDBJ databases">
        <title>High-Quality draft genome sequences of three cyanobacteria isolated from the limestone walls of the Old Cathedral of Coimbra.</title>
        <authorList>
            <person name="Tiago I."/>
            <person name="Soares F."/>
            <person name="Portugal A."/>
        </authorList>
    </citation>
    <scope>NUCLEOTIDE SEQUENCE</scope>
    <source>
        <strain evidence="2">A</strain>
    </source>
</reference>